<dbReference type="PANTHER" id="PTHR43685:SF3">
    <property type="entry name" value="SLR2126 PROTEIN"/>
    <property type="match status" value="1"/>
</dbReference>
<dbReference type="Gene3D" id="3.90.550.10">
    <property type="entry name" value="Spore Coat Polysaccharide Biosynthesis Protein SpsA, Chain A"/>
    <property type="match status" value="1"/>
</dbReference>
<dbReference type="KEGG" id="mmt:Metme_4052"/>
<dbReference type="InterPro" id="IPR050834">
    <property type="entry name" value="Glycosyltransf_2"/>
</dbReference>
<keyword evidence="5" id="KW-1185">Reference proteome</keyword>
<dbReference type="InterPro" id="IPR001173">
    <property type="entry name" value="Glyco_trans_2-like"/>
</dbReference>
<dbReference type="RefSeq" id="WP_013820621.1">
    <property type="nucleotide sequence ID" value="NC_015572.1"/>
</dbReference>
<dbReference type="InterPro" id="IPR029044">
    <property type="entry name" value="Nucleotide-diphossugar_trans"/>
</dbReference>
<reference key="2">
    <citation type="submission" date="2011-05" db="EMBL/GenBank/DDBJ databases">
        <title>Complete genome sequence of the aerobic marine methanotroph Methylomonas methanica MC09.</title>
        <authorList>
            <person name="Boden R."/>
            <person name="Cunliffe M."/>
            <person name="Scanlan J."/>
            <person name="Moussard H."/>
            <person name="Kits K.D."/>
            <person name="Klotz M."/>
            <person name="Jetten M."/>
            <person name="Vuilleumier S."/>
            <person name="Han J."/>
            <person name="Peters L."/>
            <person name="Mikhailova N."/>
            <person name="Teshima H."/>
            <person name="Tapia R."/>
            <person name="Kyrpides N."/>
            <person name="Ivanova N."/>
            <person name="Pagani I."/>
            <person name="Cheng J.-F."/>
            <person name="Goodwin L."/>
            <person name="Han C."/>
            <person name="Hauser L."/>
            <person name="Land M."/>
            <person name="Lapidus A."/>
            <person name="Lucas S."/>
            <person name="Pitluck S."/>
            <person name="Woyke T."/>
            <person name="Stein L.Y."/>
            <person name="Murrell C."/>
        </authorList>
    </citation>
    <scope>NUCLEOTIDE SEQUENCE</scope>
    <source>
        <strain>MC09</strain>
    </source>
</reference>
<proteinExistence type="predicted"/>
<dbReference type="PANTHER" id="PTHR43685">
    <property type="entry name" value="GLYCOSYLTRANSFERASE"/>
    <property type="match status" value="1"/>
</dbReference>
<name>G0A099_METMM</name>
<dbReference type="STRING" id="857087.Metme_4052"/>
<evidence type="ECO:0000313" key="5">
    <source>
        <dbReference type="Proteomes" id="UP000008888"/>
    </source>
</evidence>
<dbReference type="Pfam" id="PF00535">
    <property type="entry name" value="Glycos_transf_2"/>
    <property type="match status" value="1"/>
</dbReference>
<protein>
    <submittedName>
        <fullName evidence="4">Glycosyl transferase family 2</fullName>
    </submittedName>
</protein>
<dbReference type="HOGENOM" id="CLU_025996_24_0_6"/>
<evidence type="ECO:0000259" key="3">
    <source>
        <dbReference type="Pfam" id="PF02709"/>
    </source>
</evidence>
<feature type="domain" description="Galactosyltransferase C-terminal" evidence="3">
    <location>
        <begin position="172"/>
        <end position="223"/>
    </location>
</feature>
<reference evidence="4 5" key="1">
    <citation type="journal article" date="2011" name="J. Bacteriol.">
        <title>Complete Genome Sequence of the Aerobic Marine Methanotroph Methylomonas methanica MC09.</title>
        <authorList>
            <person name="Boden R."/>
            <person name="Cunliffe M."/>
            <person name="Scanlan J."/>
            <person name="Moussard H."/>
            <person name="Kits K.D."/>
            <person name="Klotz M.G."/>
            <person name="Jetten M.S."/>
            <person name="Vuilleumier S."/>
            <person name="Han J."/>
            <person name="Peters L."/>
            <person name="Mikhailova N."/>
            <person name="Teshima H."/>
            <person name="Tapia R."/>
            <person name="Kyrpides N."/>
            <person name="Ivanova N."/>
            <person name="Pagani I."/>
            <person name="Cheng J.F."/>
            <person name="Goodwin L."/>
            <person name="Han C."/>
            <person name="Hauser L."/>
            <person name="Land M.L."/>
            <person name="Lapidus A."/>
            <person name="Lucas S."/>
            <person name="Pitluck S."/>
            <person name="Woyke T."/>
            <person name="Stein L."/>
            <person name="Murrell J.C."/>
        </authorList>
    </citation>
    <scope>NUCLEOTIDE SEQUENCE [LARGE SCALE GENOMIC DNA]</scope>
    <source>
        <strain evidence="4 5">MC09</strain>
    </source>
</reference>
<dbReference type="OrthoDB" id="9801954at2"/>
<dbReference type="Pfam" id="PF02709">
    <property type="entry name" value="Glyco_transf_7C"/>
    <property type="match status" value="1"/>
</dbReference>
<evidence type="ECO:0000256" key="1">
    <source>
        <dbReference type="ARBA" id="ARBA00022679"/>
    </source>
</evidence>
<organism evidence="4 5">
    <name type="scientific">Methylomonas methanica (strain DSM 25384 / MC09)</name>
    <dbReference type="NCBI Taxonomy" id="857087"/>
    <lineage>
        <taxon>Bacteria</taxon>
        <taxon>Pseudomonadati</taxon>
        <taxon>Pseudomonadota</taxon>
        <taxon>Gammaproteobacteria</taxon>
        <taxon>Methylococcales</taxon>
        <taxon>Methylococcaceae</taxon>
        <taxon>Methylomonas</taxon>
    </lineage>
</organism>
<dbReference type="Proteomes" id="UP000008888">
    <property type="component" value="Chromosome"/>
</dbReference>
<dbReference type="SUPFAM" id="SSF53448">
    <property type="entry name" value="Nucleotide-diphospho-sugar transferases"/>
    <property type="match status" value="1"/>
</dbReference>
<reference evidence="5" key="3">
    <citation type="submission" date="2011-05" db="EMBL/GenBank/DDBJ databases">
        <title>Complete sequence of Methylomonas methanica MC09.</title>
        <authorList>
            <consortium name="US DOE Joint Genome Institute"/>
            <person name="Lucas S."/>
            <person name="Han J."/>
            <person name="Lapidus A."/>
            <person name="Cheng J.-F."/>
            <person name="Goodwin L."/>
            <person name="Pitluck S."/>
            <person name="Peters L."/>
            <person name="Mikhailova N."/>
            <person name="Teshima H."/>
            <person name="Han C."/>
            <person name="Tapia R."/>
            <person name="Land M."/>
            <person name="Hauser L."/>
            <person name="Kyrpides N."/>
            <person name="Ivanova N."/>
            <person name="Pagani I."/>
            <person name="Stein L."/>
            <person name="Woyke T."/>
        </authorList>
    </citation>
    <scope>NUCLEOTIDE SEQUENCE [LARGE SCALE GENOMIC DNA]</scope>
    <source>
        <strain evidence="5">MC09</strain>
    </source>
</reference>
<dbReference type="GO" id="GO:0016740">
    <property type="term" value="F:transferase activity"/>
    <property type="evidence" value="ECO:0007669"/>
    <property type="project" value="UniProtKB-KW"/>
</dbReference>
<gene>
    <name evidence="4" type="ordered locus">Metme_4052</name>
</gene>
<dbReference type="CDD" id="cd06420">
    <property type="entry name" value="GT2_Chondriotin_Pol_N"/>
    <property type="match status" value="1"/>
</dbReference>
<sequence length="276" mass="31748">MAGLISVIVTTYNWPEALAACLNSLLSQQDDNFEIIVADDGSGPATQQLIAEFQGCSRIPIHHVHHEDKGFRAGTIRNKAAATSQGDYLLFMDGDCIALPSFIARHRHLAETGYFVPGNRVLVSEAYSTQVLEQKLPIHTASFLFFLGLWLRRRINRLLPLIPWPFHGWRYGRPQSWQKAMTCNLAVWKADFIRVNGFDEVFEGWGYEDSDLVIRLIHLGVKRKEGRFAVPVFHLWHKHNDRSNHDQNYQRLLDRLNQTSLIRAQTGVDQYIDRRQ</sequence>
<evidence type="ECO:0000313" key="4">
    <source>
        <dbReference type="EMBL" id="AEG02405.1"/>
    </source>
</evidence>
<dbReference type="eggNOG" id="COG1216">
    <property type="taxonomic scope" value="Bacteria"/>
</dbReference>
<feature type="domain" description="Glycosyltransferase 2-like" evidence="2">
    <location>
        <begin position="6"/>
        <end position="129"/>
    </location>
</feature>
<dbReference type="AlphaFoldDB" id="G0A099"/>
<evidence type="ECO:0000259" key="2">
    <source>
        <dbReference type="Pfam" id="PF00535"/>
    </source>
</evidence>
<dbReference type="EMBL" id="CP002738">
    <property type="protein sequence ID" value="AEG02405.1"/>
    <property type="molecule type" value="Genomic_DNA"/>
</dbReference>
<dbReference type="InterPro" id="IPR027791">
    <property type="entry name" value="Galactosyl_T_C"/>
</dbReference>
<accession>G0A099</accession>
<keyword evidence="1 4" id="KW-0808">Transferase</keyword>